<gene>
    <name evidence="3" type="ORF">PHAECO_LOCUS7124</name>
</gene>
<evidence type="ECO:0000313" key="3">
    <source>
        <dbReference type="EMBL" id="CAH1159651.1"/>
    </source>
</evidence>
<keyword evidence="4" id="KW-1185">Reference proteome</keyword>
<comment type="similarity">
    <text evidence="1">Belongs to the TIP41 family.</text>
</comment>
<dbReference type="InterPro" id="IPR051330">
    <property type="entry name" value="Phosphatase_reg/MetRdx"/>
</dbReference>
<dbReference type="GO" id="GO:0005829">
    <property type="term" value="C:cytosol"/>
    <property type="evidence" value="ECO:0007669"/>
    <property type="project" value="TreeGrafter"/>
</dbReference>
<evidence type="ECO:0000313" key="4">
    <source>
        <dbReference type="Proteomes" id="UP001153737"/>
    </source>
</evidence>
<dbReference type="Proteomes" id="UP001153737">
    <property type="component" value="Chromosome 3"/>
</dbReference>
<name>A0A9P0DTD0_PHACE</name>
<organism evidence="3 4">
    <name type="scientific">Phaedon cochleariae</name>
    <name type="common">Mustard beetle</name>
    <dbReference type="NCBI Taxonomy" id="80249"/>
    <lineage>
        <taxon>Eukaryota</taxon>
        <taxon>Metazoa</taxon>
        <taxon>Ecdysozoa</taxon>
        <taxon>Arthropoda</taxon>
        <taxon>Hexapoda</taxon>
        <taxon>Insecta</taxon>
        <taxon>Pterygota</taxon>
        <taxon>Neoptera</taxon>
        <taxon>Endopterygota</taxon>
        <taxon>Coleoptera</taxon>
        <taxon>Polyphaga</taxon>
        <taxon>Cucujiformia</taxon>
        <taxon>Chrysomeloidea</taxon>
        <taxon>Chrysomelidae</taxon>
        <taxon>Chrysomelinae</taxon>
        <taxon>Chrysomelini</taxon>
        <taxon>Phaedon</taxon>
    </lineage>
</organism>
<dbReference type="Pfam" id="PF04176">
    <property type="entry name" value="TIP41"/>
    <property type="match status" value="1"/>
</dbReference>
<accession>A0A9P0DTD0</accession>
<dbReference type="AlphaFoldDB" id="A0A9P0DTD0"/>
<protein>
    <recommendedName>
        <fullName evidence="2">TIP41-like protein</fullName>
    </recommendedName>
</protein>
<evidence type="ECO:0000256" key="2">
    <source>
        <dbReference type="ARBA" id="ARBA00018951"/>
    </source>
</evidence>
<dbReference type="InterPro" id="IPR007303">
    <property type="entry name" value="TIP41-like"/>
</dbReference>
<reference evidence="3" key="1">
    <citation type="submission" date="2022-01" db="EMBL/GenBank/DDBJ databases">
        <authorList>
            <person name="King R."/>
        </authorList>
    </citation>
    <scope>NUCLEOTIDE SEQUENCE</scope>
</reference>
<dbReference type="PANTHER" id="PTHR21021">
    <property type="entry name" value="GAF/PUTATIVE CYTOSKELETAL PROTEIN"/>
    <property type="match status" value="1"/>
</dbReference>
<dbReference type="GO" id="GO:0031929">
    <property type="term" value="P:TOR signaling"/>
    <property type="evidence" value="ECO:0007669"/>
    <property type="project" value="TreeGrafter"/>
</dbReference>
<dbReference type="PANTHER" id="PTHR21021:SF16">
    <property type="entry name" value="TIP41-LIKE PROTEIN"/>
    <property type="match status" value="1"/>
</dbReference>
<evidence type="ECO:0000256" key="1">
    <source>
        <dbReference type="ARBA" id="ARBA00006658"/>
    </source>
</evidence>
<sequence length="287" mass="33178">MCTINDKGEIEIQRLPVDSEEYKINDWTMKYTKSHILHSICPTKDVCNSTPNEQCLLCLFEKELQLPHLPEMVFPNNKLTLSHLSGVSIEFNALGALKMVCNGKEHQIKVACSDTWKESRAPENLTEKLKPFDWTFSSDYRGTISDETKVSPTEERIDIEKLKEKEKILFYQELMLYEDELHDNGISSCNIKIRVMPSSFFVLLRHFLRVDNVMVRINDTRLFHDFSTDYVLREYTNKECGVKELKLPLTMFGDPNLLSPHMPLRTSIFEKISIPSSKSTTSEGQVC</sequence>
<proteinExistence type="inferred from homology"/>
<dbReference type="EMBL" id="OU896709">
    <property type="protein sequence ID" value="CAH1159651.1"/>
    <property type="molecule type" value="Genomic_DNA"/>
</dbReference>
<reference evidence="3" key="2">
    <citation type="submission" date="2022-10" db="EMBL/GenBank/DDBJ databases">
        <authorList>
            <consortium name="ENA_rothamsted_submissions"/>
            <consortium name="culmorum"/>
            <person name="King R."/>
        </authorList>
    </citation>
    <scope>NUCLEOTIDE SEQUENCE</scope>
</reference>
<dbReference type="OrthoDB" id="10253878at2759"/>